<reference evidence="1" key="1">
    <citation type="submission" date="2021-03" db="EMBL/GenBank/DDBJ databases">
        <authorList>
            <person name="Jaffe A."/>
        </authorList>
    </citation>
    <scope>NUCLEOTIDE SEQUENCE</scope>
    <source>
        <strain evidence="1">RIFCSPLOWO2_01_FULL_AR10_48_17</strain>
    </source>
</reference>
<organism evidence="1 2">
    <name type="scientific">Candidatus Iainarchaeum sp</name>
    <dbReference type="NCBI Taxonomy" id="3101447"/>
    <lineage>
        <taxon>Archaea</taxon>
        <taxon>Candidatus Iainarchaeota</taxon>
        <taxon>Candidatus Iainarchaeia</taxon>
        <taxon>Candidatus Iainarchaeales</taxon>
        <taxon>Candidatus Iainarchaeaceae</taxon>
        <taxon>Candidatus Iainarchaeum</taxon>
    </lineage>
</organism>
<gene>
    <name evidence="1" type="ORF">J4215_06295</name>
</gene>
<feature type="non-terminal residue" evidence="1">
    <location>
        <position position="584"/>
    </location>
</feature>
<sequence>MRYWIVFFAVLFSPLVLAANSCGDSNRVCTIDSNISVDQNWVDGNTYVILADVNVTGAGTDLNIAPGTVVKYGVGRSLIARDGGRIVANGTVDKNIIFTSCKDQNSYAGATNANTSTMANCSGMPLSTDYNTAVWIRSNAGHTKSDSFSFLKVFDENTGVRLDQNLGSVHDSNFMVIGQSGILVSLSSDVNLFNNSFQNIKGPGGANGILILAQFVGTIHDSRFVGIVNPSNGIQINGSPTVVGQIFFNHFFDFNGTAILFPAGNGGYIQDNNFWHVLPNGIGIRSVGAGGSVLNNRFWDFNAATAISLGGDSECSLTYNRFSDFKAASTAIFHDGAWSMVDSSYALYHDFNNSIGINSTAGTLFIFTGLGITFASFHSNSIAMKNTSGGFADSAYHQLFANVDTAYSGSFSGSPFYPNAYYNVTTPGRTPASHAKDINAQTGFTTDPFIADNSDRNFLLNTNPTGGAKLVDAGTEAISGFCLTRTTQLNNKLDCNIYDIGYSYDQNAPYVQVLSPNDFNTLTGTQTIDFNVESAYDSVSVITAALAYSLIGSGNGTAIVSQLLSSYSCSQGPVFRCSYSWNTT</sequence>
<evidence type="ECO:0000313" key="1">
    <source>
        <dbReference type="EMBL" id="MBS3062166.1"/>
    </source>
</evidence>
<name>A0A8T4LGZ5_9ARCH</name>
<dbReference type="EMBL" id="JAGVWC010000013">
    <property type="protein sequence ID" value="MBS3062166.1"/>
    <property type="molecule type" value="Genomic_DNA"/>
</dbReference>
<dbReference type="AlphaFoldDB" id="A0A8T4LGZ5"/>
<protein>
    <submittedName>
        <fullName evidence="1">Right-handed parallel beta-helix repeat-containing protein</fullName>
    </submittedName>
</protein>
<dbReference type="Proteomes" id="UP000675968">
    <property type="component" value="Unassembled WGS sequence"/>
</dbReference>
<evidence type="ECO:0000313" key="2">
    <source>
        <dbReference type="Proteomes" id="UP000675968"/>
    </source>
</evidence>
<reference evidence="1" key="2">
    <citation type="submission" date="2021-05" db="EMBL/GenBank/DDBJ databases">
        <title>Protein family content uncovers lineage relationships and bacterial pathway maintenance mechanisms in DPANN archaea.</title>
        <authorList>
            <person name="Castelle C.J."/>
            <person name="Meheust R."/>
            <person name="Jaffe A.L."/>
            <person name="Seitz K."/>
            <person name="Gong X."/>
            <person name="Baker B.J."/>
            <person name="Banfield J.F."/>
        </authorList>
    </citation>
    <scope>NUCLEOTIDE SEQUENCE</scope>
    <source>
        <strain evidence="1">RIFCSPLOWO2_01_FULL_AR10_48_17</strain>
    </source>
</reference>
<proteinExistence type="predicted"/>
<accession>A0A8T4LGZ5</accession>
<comment type="caution">
    <text evidence="1">The sequence shown here is derived from an EMBL/GenBank/DDBJ whole genome shotgun (WGS) entry which is preliminary data.</text>
</comment>